<sequence length="97" mass="10469">MKSIQPTKTHVPTTVISKDALLQTCYVTRPLHLNYSHSSHEKLGENHAMTSPALGEAGGSFRLLLTKHHPVPTPAFRAGAPVIPLGCLQKVGCKSNF</sequence>
<gene>
    <name evidence="1" type="ORF">SFRICE_038494</name>
</gene>
<name>A0A2H1WKP8_SPOFR</name>
<accession>A0A2H1WKP8</accession>
<protein>
    <submittedName>
        <fullName evidence="1">SFRICE_038494</fullName>
    </submittedName>
</protein>
<evidence type="ECO:0000313" key="1">
    <source>
        <dbReference type="EMBL" id="SOQ53653.1"/>
    </source>
</evidence>
<dbReference type="EMBL" id="ODYU01009318">
    <property type="protein sequence ID" value="SOQ53653.1"/>
    <property type="molecule type" value="Genomic_DNA"/>
</dbReference>
<dbReference type="AlphaFoldDB" id="A0A2H1WKP8"/>
<organism evidence="1">
    <name type="scientific">Spodoptera frugiperda</name>
    <name type="common">Fall armyworm</name>
    <dbReference type="NCBI Taxonomy" id="7108"/>
    <lineage>
        <taxon>Eukaryota</taxon>
        <taxon>Metazoa</taxon>
        <taxon>Ecdysozoa</taxon>
        <taxon>Arthropoda</taxon>
        <taxon>Hexapoda</taxon>
        <taxon>Insecta</taxon>
        <taxon>Pterygota</taxon>
        <taxon>Neoptera</taxon>
        <taxon>Endopterygota</taxon>
        <taxon>Lepidoptera</taxon>
        <taxon>Glossata</taxon>
        <taxon>Ditrysia</taxon>
        <taxon>Noctuoidea</taxon>
        <taxon>Noctuidae</taxon>
        <taxon>Amphipyrinae</taxon>
        <taxon>Spodoptera</taxon>
    </lineage>
</organism>
<reference evidence="1" key="1">
    <citation type="submission" date="2016-07" db="EMBL/GenBank/DDBJ databases">
        <authorList>
            <person name="Bretaudeau A."/>
        </authorList>
    </citation>
    <scope>NUCLEOTIDE SEQUENCE</scope>
    <source>
        <strain evidence="1">Rice</strain>
        <tissue evidence="1">Whole body</tissue>
    </source>
</reference>
<proteinExistence type="predicted"/>